<dbReference type="Pfam" id="PF14151">
    <property type="entry name" value="YfhD"/>
    <property type="match status" value="1"/>
</dbReference>
<sequence>MEQRGDVEVTRGQSRNNKHKDKAKLSQTPKQEIVSDGIDEEYSAELADQDDIEAQQRAAAADRRANPDNQA</sequence>
<feature type="region of interest" description="Disordered" evidence="1">
    <location>
        <begin position="1"/>
        <end position="71"/>
    </location>
</feature>
<feature type="compositionally biased region" description="Basic and acidic residues" evidence="1">
    <location>
        <begin position="60"/>
        <end position="71"/>
    </location>
</feature>
<dbReference type="EMBL" id="NPBS01000045">
    <property type="protein sequence ID" value="PAF26094.1"/>
    <property type="molecule type" value="Genomic_DNA"/>
</dbReference>
<dbReference type="AlphaFoldDB" id="A0A268S0R3"/>
<organism evidence="2 3">
    <name type="scientific">Shouchella clausii</name>
    <name type="common">Alkalihalobacillus clausii</name>
    <dbReference type="NCBI Taxonomy" id="79880"/>
    <lineage>
        <taxon>Bacteria</taxon>
        <taxon>Bacillati</taxon>
        <taxon>Bacillota</taxon>
        <taxon>Bacilli</taxon>
        <taxon>Bacillales</taxon>
        <taxon>Bacillaceae</taxon>
        <taxon>Shouchella</taxon>
    </lineage>
</organism>
<evidence type="ECO:0000313" key="2">
    <source>
        <dbReference type="EMBL" id="PAF26094.1"/>
    </source>
</evidence>
<proteinExistence type="predicted"/>
<reference evidence="2 3" key="1">
    <citation type="submission" date="2017-07" db="EMBL/GenBank/DDBJ databases">
        <title>Isolation and whole genome analysis of endospore-forming bacteria from heroin.</title>
        <authorList>
            <person name="Kalinowski J."/>
            <person name="Ahrens B."/>
            <person name="Al-Dilaimi A."/>
            <person name="Winkler A."/>
            <person name="Wibberg D."/>
            <person name="Schleenbecker U."/>
            <person name="Ruckert C."/>
            <person name="Wolfel R."/>
            <person name="Grass G."/>
        </authorList>
    </citation>
    <scope>NUCLEOTIDE SEQUENCE [LARGE SCALE GENOMIC DNA]</scope>
    <source>
        <strain evidence="2 3">7523-2</strain>
    </source>
</reference>
<accession>A0A268S0R3</accession>
<comment type="caution">
    <text evidence="2">The sequence shown here is derived from an EMBL/GenBank/DDBJ whole genome shotgun (WGS) entry which is preliminary data.</text>
</comment>
<evidence type="ECO:0000256" key="1">
    <source>
        <dbReference type="SAM" id="MobiDB-lite"/>
    </source>
</evidence>
<gene>
    <name evidence="2" type="ORF">CHH61_10305</name>
</gene>
<dbReference type="InterPro" id="IPR025435">
    <property type="entry name" value="YfhD-like"/>
</dbReference>
<protein>
    <submittedName>
        <fullName evidence="2">YfhD family protein</fullName>
    </submittedName>
</protein>
<dbReference type="Proteomes" id="UP000216133">
    <property type="component" value="Unassembled WGS sequence"/>
</dbReference>
<name>A0A268S0R3_SHOCL</name>
<feature type="compositionally biased region" description="Acidic residues" evidence="1">
    <location>
        <begin position="37"/>
        <end position="53"/>
    </location>
</feature>
<evidence type="ECO:0000313" key="3">
    <source>
        <dbReference type="Proteomes" id="UP000216133"/>
    </source>
</evidence>